<protein>
    <submittedName>
        <fullName evidence="1">Uncharacterized protein</fullName>
    </submittedName>
</protein>
<sequence>MASFSALAAELLEYIVAYLPQRDIYAICQLDKYFHALAVPFLYCSVDLSISSNGRLPRIDRFCQNIINDRRKAKRVHTIRMGKSPGQAAGDGETSLPRDESFDDQLIFQKAMAILNDPILERATQGLQEAVENRQYAAYAALVLLLIPCLHRLEVAGHKFSPARYLYSTVSEVVQIPPGTSEEVLRHVAQSIFGRFSTIKEVSIHFDRKSGVAYSSSQEDQQKSLWILWNFTCVEKLEFSHDEFGLTSLWETAPHMSRHPNLDVAHLKGLVPGARFTTVVLRHSSGWMNGRSGMGYLLKYAAGAPSLTCDYFFDNEKQETRSTVISFQEAYFWDLKLWNMELRVAKEYLEVLVISAEYCDRRFHYFNQPRFEEKMHSAEGLKLSRLTRLHTLEVPLPFLTGDIDFSISKLLDPSLPPSLRHLILRPDLSHAQYPFPSDVSELFTVLTVEELKLEAAYMERARMDVLYMFETSLALLDQIEDLESFSVWQPGHEGLQWSDDQMEEFATACRDKDVTGRIMLPMLLRSGKAEDWDLCKEIKLFNRKNPGDKTKTRLVRGEWEGRPVGLASQYHLHALKTHQVMINQPD</sequence>
<reference evidence="1" key="1">
    <citation type="submission" date="2021-02" db="EMBL/GenBank/DDBJ databases">
        <authorList>
            <person name="Syme A R."/>
            <person name="Syme A R."/>
            <person name="Moolhuijzen P."/>
        </authorList>
    </citation>
    <scope>NUCLEOTIDE SEQUENCE</scope>
    <source>
        <strain evidence="1">W1-1</strain>
    </source>
</reference>
<name>A0A6S6W8Q8_9PLEO</name>
<proteinExistence type="predicted"/>
<dbReference type="InterPro" id="IPR036047">
    <property type="entry name" value="F-box-like_dom_sf"/>
</dbReference>
<dbReference type="EMBL" id="HG992983">
    <property type="protein sequence ID" value="CAE7194837.1"/>
    <property type="molecule type" value="Genomic_DNA"/>
</dbReference>
<evidence type="ECO:0000313" key="2">
    <source>
        <dbReference type="Proteomes" id="UP000472372"/>
    </source>
</evidence>
<evidence type="ECO:0000313" key="1">
    <source>
        <dbReference type="EMBL" id="CAE7194837.1"/>
    </source>
</evidence>
<accession>A0A6S6W8Q8</accession>
<dbReference type="AlphaFoldDB" id="A0A6S6W8Q8"/>
<dbReference type="Proteomes" id="UP000472372">
    <property type="component" value="Chromosome 7"/>
</dbReference>
<dbReference type="SUPFAM" id="SSF81383">
    <property type="entry name" value="F-box domain"/>
    <property type="match status" value="1"/>
</dbReference>
<organism evidence="1 2">
    <name type="scientific">Pyrenophora teres f. teres</name>
    <dbReference type="NCBI Taxonomy" id="97479"/>
    <lineage>
        <taxon>Eukaryota</taxon>
        <taxon>Fungi</taxon>
        <taxon>Dikarya</taxon>
        <taxon>Ascomycota</taxon>
        <taxon>Pezizomycotina</taxon>
        <taxon>Dothideomycetes</taxon>
        <taxon>Pleosporomycetidae</taxon>
        <taxon>Pleosporales</taxon>
        <taxon>Pleosporineae</taxon>
        <taxon>Pleosporaceae</taxon>
        <taxon>Pyrenophora</taxon>
    </lineage>
</organism>
<gene>
    <name evidence="1" type="ORF">PTTW11_08027</name>
</gene>